<dbReference type="EMBL" id="CAXLJL010000711">
    <property type="protein sequence ID" value="CAL5140387.1"/>
    <property type="molecule type" value="Genomic_DNA"/>
</dbReference>
<dbReference type="GO" id="GO:0005634">
    <property type="term" value="C:nucleus"/>
    <property type="evidence" value="ECO:0007669"/>
    <property type="project" value="TreeGrafter"/>
</dbReference>
<feature type="compositionally biased region" description="Polar residues" evidence="6">
    <location>
        <begin position="230"/>
        <end position="242"/>
    </location>
</feature>
<evidence type="ECO:0000256" key="5">
    <source>
        <dbReference type="ARBA" id="ARBA00022801"/>
    </source>
</evidence>
<dbReference type="InterPro" id="IPR038765">
    <property type="entry name" value="Papain-like_cys_pep_sf"/>
</dbReference>
<comment type="caution">
    <text evidence="8">The sequence shown here is derived from an EMBL/GenBank/DDBJ whole genome shotgun (WGS) entry which is preliminary data.</text>
</comment>
<organism evidence="8 9">
    <name type="scientific">Calicophoron daubneyi</name>
    <name type="common">Rumen fluke</name>
    <name type="synonym">Paramphistomum daubneyi</name>
    <dbReference type="NCBI Taxonomy" id="300641"/>
    <lineage>
        <taxon>Eukaryota</taxon>
        <taxon>Metazoa</taxon>
        <taxon>Spiralia</taxon>
        <taxon>Lophotrochozoa</taxon>
        <taxon>Platyhelminthes</taxon>
        <taxon>Trematoda</taxon>
        <taxon>Digenea</taxon>
        <taxon>Plagiorchiida</taxon>
        <taxon>Pronocephalata</taxon>
        <taxon>Paramphistomoidea</taxon>
        <taxon>Paramphistomidae</taxon>
        <taxon>Calicophoron</taxon>
    </lineage>
</organism>
<name>A0AAV2TVV3_CALDB</name>
<dbReference type="GO" id="GO:0070139">
    <property type="term" value="F:SUMO-specific endopeptidase activity"/>
    <property type="evidence" value="ECO:0007669"/>
    <property type="project" value="TreeGrafter"/>
</dbReference>
<evidence type="ECO:0000259" key="7">
    <source>
        <dbReference type="PROSITE" id="PS50600"/>
    </source>
</evidence>
<evidence type="ECO:0000256" key="6">
    <source>
        <dbReference type="SAM" id="MobiDB-lite"/>
    </source>
</evidence>
<feature type="region of interest" description="Disordered" evidence="6">
    <location>
        <begin position="298"/>
        <end position="326"/>
    </location>
</feature>
<evidence type="ECO:0000313" key="8">
    <source>
        <dbReference type="EMBL" id="CAL5140387.1"/>
    </source>
</evidence>
<accession>A0AAV2TVV3</accession>
<dbReference type="Pfam" id="PF02902">
    <property type="entry name" value="Peptidase_C48"/>
    <property type="match status" value="1"/>
</dbReference>
<dbReference type="Gene3D" id="3.40.395.10">
    <property type="entry name" value="Adenoviral Proteinase, Chain A"/>
    <property type="match status" value="1"/>
</dbReference>
<dbReference type="InterPro" id="IPR003653">
    <property type="entry name" value="Peptidase_C48_C"/>
</dbReference>
<feature type="domain" description="Ubiquitin-like protease family profile" evidence="7">
    <location>
        <begin position="382"/>
        <end position="662"/>
    </location>
</feature>
<dbReference type="GO" id="GO:0016926">
    <property type="term" value="P:protein desumoylation"/>
    <property type="evidence" value="ECO:0007669"/>
    <property type="project" value="TreeGrafter"/>
</dbReference>
<keyword evidence="5" id="KW-0378">Hydrolase</keyword>
<evidence type="ECO:0000256" key="3">
    <source>
        <dbReference type="ARBA" id="ARBA00022670"/>
    </source>
</evidence>
<keyword evidence="3" id="KW-0645">Protease</keyword>
<reference evidence="8" key="1">
    <citation type="submission" date="2024-06" db="EMBL/GenBank/DDBJ databases">
        <authorList>
            <person name="Liu X."/>
            <person name="Lenzi L."/>
            <person name="Haldenby T S."/>
            <person name="Uol C."/>
        </authorList>
    </citation>
    <scope>NUCLEOTIDE SEQUENCE</scope>
</reference>
<sequence length="712" mass="79477">MLHDPSDAVNKRTSSSLVTGSKVLRCPQASCGGFAFPPDLRCTLCRRVVHLDLAVNGSPPVKQPRVSNHQVVTPILILSIGKDGIFDARNGPCVITPSSLTFRAKVEGAWTPVVIQSSEIESLVFCEELQVLFLEANAPLKQALTSTLRLNCSRIFNPDSIKWIILVLGERMTNSPEKNLLVQQLEIFGASIREHNGECTMNYTCMDTKKLLLTCGLRLPRAEAKLQSVALNPSGSNPDNGLTSVSTDSASSTTSVISSATTTRQPSSTDTERIAEGGLLTNVISTLSSAGMHFFGRSETHDLPKKSPALPEGLTTNSRPKTDNGNEDLIILSEEDTDGDKSAFKPASVDCYSDKNSGVSAANFREPSFKFDYQPVGSTDSVTLTSADLQCLAPDALVNDAIINFYLKYLYFEQLTELQRRATYLFNCFFYSRLACISPTTPVYNPRTKSIQNVPVKRSPVGDTLSDLAMARHASVAKWTRRVDLFMKDCIIIPINEASHWFLGLVCFPWMAGMVSYTALYQAEAFDLCKLTDEFANVDQILFSDDVDDKSISEEPIERKSVDIKGASFDQWRRRRLAWLRKRGINAMPCILLFDSLPCQTRTENLRVIREYLQAEWDCRRAEYDGLLSFNKDTIRGFSPRVPSQSNLVDCGIYLLHYVEMFFKKPVQSYTKDYFQNEMASWFSEATVGQKRSEIYNLIKRLSGQHVQPNMP</sequence>
<dbReference type="GO" id="GO:0006508">
    <property type="term" value="P:proteolysis"/>
    <property type="evidence" value="ECO:0007669"/>
    <property type="project" value="UniProtKB-KW"/>
</dbReference>
<dbReference type="AlphaFoldDB" id="A0AAV2TVV3"/>
<feature type="compositionally biased region" description="Low complexity" evidence="6">
    <location>
        <begin position="243"/>
        <end position="263"/>
    </location>
</feature>
<evidence type="ECO:0000256" key="1">
    <source>
        <dbReference type="ARBA" id="ARBA00005234"/>
    </source>
</evidence>
<protein>
    <recommendedName>
        <fullName evidence="7">Ubiquitin-like protease family profile domain-containing protein</fullName>
    </recommendedName>
</protein>
<evidence type="ECO:0000256" key="4">
    <source>
        <dbReference type="ARBA" id="ARBA00022786"/>
    </source>
</evidence>
<keyword evidence="2" id="KW-0597">Phosphoprotein</keyword>
<dbReference type="PANTHER" id="PTHR46896:SF3">
    <property type="entry name" value="FI06413P-RELATED"/>
    <property type="match status" value="1"/>
</dbReference>
<keyword evidence="4" id="KW-0833">Ubl conjugation pathway</keyword>
<dbReference type="SUPFAM" id="SSF54001">
    <property type="entry name" value="Cysteine proteinases"/>
    <property type="match status" value="1"/>
</dbReference>
<dbReference type="PROSITE" id="PS50600">
    <property type="entry name" value="ULP_PROTEASE"/>
    <property type="match status" value="1"/>
</dbReference>
<dbReference type="PANTHER" id="PTHR46896">
    <property type="entry name" value="SENTRIN-SPECIFIC PROTEASE"/>
    <property type="match status" value="1"/>
</dbReference>
<dbReference type="Proteomes" id="UP001497525">
    <property type="component" value="Unassembled WGS sequence"/>
</dbReference>
<dbReference type="GO" id="GO:0005737">
    <property type="term" value="C:cytoplasm"/>
    <property type="evidence" value="ECO:0007669"/>
    <property type="project" value="TreeGrafter"/>
</dbReference>
<evidence type="ECO:0000313" key="9">
    <source>
        <dbReference type="Proteomes" id="UP001497525"/>
    </source>
</evidence>
<feature type="region of interest" description="Disordered" evidence="6">
    <location>
        <begin position="230"/>
        <end position="276"/>
    </location>
</feature>
<proteinExistence type="inferred from homology"/>
<gene>
    <name evidence="8" type="ORF">CDAUBV1_LOCUS15711</name>
</gene>
<evidence type="ECO:0000256" key="2">
    <source>
        <dbReference type="ARBA" id="ARBA00022553"/>
    </source>
</evidence>
<comment type="similarity">
    <text evidence="1">Belongs to the peptidase C48 family.</text>
</comment>
<dbReference type="InterPro" id="IPR051947">
    <property type="entry name" value="Sentrin-specific_protease"/>
</dbReference>